<reference evidence="2" key="1">
    <citation type="submission" date="2016-10" db="EMBL/GenBank/DDBJ databases">
        <authorList>
            <person name="Varghese N."/>
            <person name="Submissions S."/>
        </authorList>
    </citation>
    <scope>NUCLEOTIDE SEQUENCE [LARGE SCALE GENOMIC DNA]</scope>
    <source>
        <strain evidence="2">DSM 17044</strain>
    </source>
</reference>
<name>A0A1H7TZA5_STIAU</name>
<sequence length="227" mass="25230">MASETLAEPRFFVLDDVLAGEYDTKFDPVEPSNLGDAPRCPKCGTLLGMLTWLPPYRVDLEVYGKQPGDFVTGPGGDSFLISERMATAFQAEGLKGLQGFHHVEINRVRKKRKSGHSASVPSYLEVTACFGRAYLDEKRSLLRYAEARTCAECRSADLDTIHGFTLEPETWSGEDVFRARGLPGVRIGSERFAAFVARHGLTNIQLIPTEQYIWDPRRLGPPDSSMT</sequence>
<keyword evidence="2" id="KW-1185">Reference proteome</keyword>
<gene>
    <name evidence="1" type="ORF">SAMN05444354_109229</name>
</gene>
<proteinExistence type="predicted"/>
<accession>A0A1H7TZA5</accession>
<dbReference type="AlphaFoldDB" id="A0A1H7TZA5"/>
<evidence type="ECO:0000313" key="2">
    <source>
        <dbReference type="Proteomes" id="UP000182719"/>
    </source>
</evidence>
<protein>
    <submittedName>
        <fullName evidence="1">Uncharacterized protein</fullName>
    </submittedName>
</protein>
<dbReference type="Proteomes" id="UP000182719">
    <property type="component" value="Unassembled WGS sequence"/>
</dbReference>
<organism evidence="1 2">
    <name type="scientific">Stigmatella aurantiaca</name>
    <dbReference type="NCBI Taxonomy" id="41"/>
    <lineage>
        <taxon>Bacteria</taxon>
        <taxon>Pseudomonadati</taxon>
        <taxon>Myxococcota</taxon>
        <taxon>Myxococcia</taxon>
        <taxon>Myxococcales</taxon>
        <taxon>Cystobacterineae</taxon>
        <taxon>Archangiaceae</taxon>
        <taxon>Stigmatella</taxon>
    </lineage>
</organism>
<dbReference type="EMBL" id="FOAP01000009">
    <property type="protein sequence ID" value="SEL89864.1"/>
    <property type="molecule type" value="Genomic_DNA"/>
</dbReference>
<evidence type="ECO:0000313" key="1">
    <source>
        <dbReference type="EMBL" id="SEL89864.1"/>
    </source>
</evidence>